<protein>
    <recommendedName>
        <fullName evidence="4 5">Large ribosomal subunit protein bL27</fullName>
    </recommendedName>
</protein>
<evidence type="ECO:0000256" key="3">
    <source>
        <dbReference type="ARBA" id="ARBA00023274"/>
    </source>
</evidence>
<comment type="similarity">
    <text evidence="1 5">Belongs to the bacterial ribosomal protein bL27 family.</text>
</comment>
<evidence type="ECO:0000313" key="7">
    <source>
        <dbReference type="EMBL" id="MFC3765750.1"/>
    </source>
</evidence>
<dbReference type="HAMAP" id="MF_00539">
    <property type="entry name" value="Ribosomal_bL27"/>
    <property type="match status" value="1"/>
</dbReference>
<keyword evidence="8" id="KW-1185">Reference proteome</keyword>
<keyword evidence="3 5" id="KW-0687">Ribonucleoprotein</keyword>
<dbReference type="RefSeq" id="WP_205121023.1">
    <property type="nucleotide sequence ID" value="NZ_JAFBCM010000001.1"/>
</dbReference>
<evidence type="ECO:0000256" key="6">
    <source>
        <dbReference type="SAM" id="MobiDB-lite"/>
    </source>
</evidence>
<dbReference type="InterPro" id="IPR018261">
    <property type="entry name" value="Ribosomal_bL27_CS"/>
</dbReference>
<sequence length="88" mass="9275">MAHKKGASSSRNGRDSTSKRLGVKRYGGQLVGAGEIIVRQRGTHFHPGVNVGRGGDDTLFALAPGHVEFGSRRGRRVVSIVPAEVPAS</sequence>
<keyword evidence="2 5" id="KW-0689">Ribosomal protein</keyword>
<dbReference type="Proteomes" id="UP001595699">
    <property type="component" value="Unassembled WGS sequence"/>
</dbReference>
<dbReference type="NCBIfam" id="TIGR00062">
    <property type="entry name" value="L27"/>
    <property type="match status" value="1"/>
</dbReference>
<dbReference type="PRINTS" id="PR00063">
    <property type="entry name" value="RIBOSOMALL27"/>
</dbReference>
<dbReference type="GO" id="GO:0005840">
    <property type="term" value="C:ribosome"/>
    <property type="evidence" value="ECO:0007669"/>
    <property type="project" value="UniProtKB-KW"/>
</dbReference>
<evidence type="ECO:0000256" key="1">
    <source>
        <dbReference type="ARBA" id="ARBA00010797"/>
    </source>
</evidence>
<evidence type="ECO:0000256" key="2">
    <source>
        <dbReference type="ARBA" id="ARBA00022980"/>
    </source>
</evidence>
<dbReference type="PANTHER" id="PTHR15893">
    <property type="entry name" value="RIBOSOMAL PROTEIN L27"/>
    <property type="match status" value="1"/>
</dbReference>
<proteinExistence type="inferred from homology"/>
<evidence type="ECO:0000256" key="4">
    <source>
        <dbReference type="ARBA" id="ARBA00035175"/>
    </source>
</evidence>
<dbReference type="PANTHER" id="PTHR15893:SF0">
    <property type="entry name" value="LARGE RIBOSOMAL SUBUNIT PROTEIN BL27M"/>
    <property type="match status" value="1"/>
</dbReference>
<feature type="region of interest" description="Disordered" evidence="6">
    <location>
        <begin position="1"/>
        <end position="24"/>
    </location>
</feature>
<comment type="caution">
    <text evidence="7">The sequence shown here is derived from an EMBL/GenBank/DDBJ whole genome shotgun (WGS) entry which is preliminary data.</text>
</comment>
<accession>A0ABV7YPL4</accession>
<dbReference type="Gene3D" id="2.40.50.100">
    <property type="match status" value="1"/>
</dbReference>
<name>A0ABV7YPL4_9ACTN</name>
<evidence type="ECO:0000313" key="8">
    <source>
        <dbReference type="Proteomes" id="UP001595699"/>
    </source>
</evidence>
<organism evidence="7 8">
    <name type="scientific">Tenggerimyces flavus</name>
    <dbReference type="NCBI Taxonomy" id="1708749"/>
    <lineage>
        <taxon>Bacteria</taxon>
        <taxon>Bacillati</taxon>
        <taxon>Actinomycetota</taxon>
        <taxon>Actinomycetes</taxon>
        <taxon>Propionibacteriales</taxon>
        <taxon>Nocardioidaceae</taxon>
        <taxon>Tenggerimyces</taxon>
    </lineage>
</organism>
<reference evidence="8" key="1">
    <citation type="journal article" date="2019" name="Int. J. Syst. Evol. Microbiol.">
        <title>The Global Catalogue of Microorganisms (GCM) 10K type strain sequencing project: providing services to taxonomists for standard genome sequencing and annotation.</title>
        <authorList>
            <consortium name="The Broad Institute Genomics Platform"/>
            <consortium name="The Broad Institute Genome Sequencing Center for Infectious Disease"/>
            <person name="Wu L."/>
            <person name="Ma J."/>
        </authorList>
    </citation>
    <scope>NUCLEOTIDE SEQUENCE [LARGE SCALE GENOMIC DNA]</scope>
    <source>
        <strain evidence="8">CGMCC 4.7241</strain>
    </source>
</reference>
<dbReference type="EMBL" id="JBHRZH010000043">
    <property type="protein sequence ID" value="MFC3765750.1"/>
    <property type="molecule type" value="Genomic_DNA"/>
</dbReference>
<dbReference type="InterPro" id="IPR001684">
    <property type="entry name" value="Ribosomal_bL27"/>
</dbReference>
<evidence type="ECO:0000256" key="5">
    <source>
        <dbReference type="HAMAP-Rule" id="MF_00539"/>
    </source>
</evidence>
<dbReference type="PROSITE" id="PS00831">
    <property type="entry name" value="RIBOSOMAL_L27"/>
    <property type="match status" value="1"/>
</dbReference>
<dbReference type="SUPFAM" id="SSF110324">
    <property type="entry name" value="Ribosomal L27 protein-like"/>
    <property type="match status" value="1"/>
</dbReference>
<dbReference type="Pfam" id="PF01016">
    <property type="entry name" value="Ribosomal_L27"/>
    <property type="match status" value="1"/>
</dbReference>
<gene>
    <name evidence="5 7" type="primary">rpmA</name>
    <name evidence="7" type="ORF">ACFOUW_33290</name>
</gene>